<dbReference type="SUPFAM" id="SSF56601">
    <property type="entry name" value="beta-lactamase/transpeptidase-like"/>
    <property type="match status" value="1"/>
</dbReference>
<dbReference type="GO" id="GO:0008658">
    <property type="term" value="F:penicillin binding"/>
    <property type="evidence" value="ECO:0007669"/>
    <property type="project" value="InterPro"/>
</dbReference>
<dbReference type="HAMAP" id="MF_02080">
    <property type="entry name" value="FtsI_transpept"/>
    <property type="match status" value="1"/>
</dbReference>
<evidence type="ECO:0000256" key="1">
    <source>
        <dbReference type="ARBA" id="ARBA00004370"/>
    </source>
</evidence>
<feature type="domain" description="Penicillin-binding protein dimerisation" evidence="18">
    <location>
        <begin position="76"/>
        <end position="230"/>
    </location>
</feature>
<evidence type="ECO:0000256" key="10">
    <source>
        <dbReference type="ARBA" id="ARBA00022984"/>
    </source>
</evidence>
<dbReference type="EMBL" id="JAEKCB010000002">
    <property type="protein sequence ID" value="MBJ2117215.1"/>
    <property type="molecule type" value="Genomic_DNA"/>
</dbReference>
<evidence type="ECO:0000256" key="15">
    <source>
        <dbReference type="ARBA" id="ARBA00023316"/>
    </source>
</evidence>
<evidence type="ECO:0000256" key="14">
    <source>
        <dbReference type="ARBA" id="ARBA00023306"/>
    </source>
</evidence>
<keyword evidence="4 16" id="KW-0132">Cell division</keyword>
<dbReference type="Pfam" id="PF03717">
    <property type="entry name" value="PBP_dimer"/>
    <property type="match status" value="1"/>
</dbReference>
<dbReference type="InterPro" id="IPR037532">
    <property type="entry name" value="FtsI_transpept"/>
</dbReference>
<dbReference type="SUPFAM" id="SSF56519">
    <property type="entry name" value="Penicillin binding protein dimerisation domain"/>
    <property type="match status" value="1"/>
</dbReference>
<dbReference type="GO" id="GO:0000917">
    <property type="term" value="P:division septum assembly"/>
    <property type="evidence" value="ECO:0007669"/>
    <property type="project" value="UniProtKB-KW"/>
</dbReference>
<dbReference type="RefSeq" id="WP_072063385.1">
    <property type="nucleotide sequence ID" value="NZ_CAXOKJ010000003.1"/>
</dbReference>
<keyword evidence="6 16" id="KW-0645">Protease</keyword>
<dbReference type="Gene3D" id="3.40.710.10">
    <property type="entry name" value="DD-peptidase/beta-lactamase superfamily"/>
    <property type="match status" value="1"/>
</dbReference>
<dbReference type="Pfam" id="PF00905">
    <property type="entry name" value="Transpeptidase"/>
    <property type="match status" value="1"/>
</dbReference>
<dbReference type="GeneID" id="76523708"/>
<keyword evidence="15 16" id="KW-0961">Cell wall biogenesis/degradation</keyword>
<dbReference type="PANTHER" id="PTHR30627:SF1">
    <property type="entry name" value="PEPTIDOGLYCAN D,D-TRANSPEPTIDASE FTSI"/>
    <property type="match status" value="1"/>
</dbReference>
<keyword evidence="3 16" id="KW-0997">Cell inner membrane</keyword>
<dbReference type="GO" id="GO:0005886">
    <property type="term" value="C:plasma membrane"/>
    <property type="evidence" value="ECO:0007669"/>
    <property type="project" value="UniProtKB-SubCell"/>
</dbReference>
<keyword evidence="14 16" id="KW-0131">Cell cycle</keyword>
<dbReference type="InterPro" id="IPR005311">
    <property type="entry name" value="PBP_dimer"/>
</dbReference>
<dbReference type="InterPro" id="IPR012338">
    <property type="entry name" value="Beta-lactam/transpept-like"/>
</dbReference>
<keyword evidence="7 16" id="KW-0812">Transmembrane</keyword>
<comment type="similarity">
    <text evidence="16">Belongs to the transpeptidase family. FtsI subfamily.</text>
</comment>
<accession>A0A0G4Q619</accession>
<evidence type="ECO:0000256" key="6">
    <source>
        <dbReference type="ARBA" id="ARBA00022670"/>
    </source>
</evidence>
<keyword evidence="11 16" id="KW-1133">Transmembrane helix</keyword>
<organism evidence="19 21">
    <name type="scientific">Proteus penneri</name>
    <dbReference type="NCBI Taxonomy" id="102862"/>
    <lineage>
        <taxon>Bacteria</taxon>
        <taxon>Pseudomonadati</taxon>
        <taxon>Pseudomonadota</taxon>
        <taxon>Gammaproteobacteria</taxon>
        <taxon>Enterobacterales</taxon>
        <taxon>Morganellaceae</taxon>
        <taxon>Proteus</taxon>
    </lineage>
</organism>
<evidence type="ECO:0000313" key="20">
    <source>
        <dbReference type="EMBL" id="MBJ2117215.1"/>
    </source>
</evidence>
<accession>A0A379ENU2</accession>
<sequence length="598" mass="65075">MKFSRSAKAKAKTKSNAKLRKPEEKTGFVSWRFALLCGGIGIALVALLIRVAYLQIINPDPLIREGDMRSLRVQKVPTARGMISDRMGRPLAVSVPVFAIWADPKVVLDANPDMTDSRWLALADALKMPVNQIEQKIVATPSARFIYLARQVNPEISDYISKLKITGINMRQESKRYYPSGEVTAHIIGVTNIDGDGIEGVEKSFNQWLTGAPGERVVRKDGFNRVIENIAQTDSQAAHNLMLSIDERLQSVVYRELTNAVIKNKAESGTAVLVDVNTGEVLAMANSPSYNPNNLTGTPKDAMRNRAITDIFEPGSTVKPMVVMSALHNHIIQENSVINTVPYRISGHQIKDVGRYNELTITGILQKSSNVGVSRLALAMPASELVDVYSRFGLGKPTNLGLVGESSGIFPIKKQRWSDLERATFSFGYGLMVTPLQLARVYATIGSFGIYRPLSITKVDPPVPGTRVFPEPVMKTVVHMMESVALPGGGGVSAAIKGYRIAIKTGTAKKVGPDGKYINQYISYAAGVAPASRPRFALVVIINEPKAGKYYGGAVSAPVFGSIMGAVLRTMNVEPDALTPDDKNEFVIKKEEDTSGRS</sequence>
<dbReference type="GO" id="GO:0009252">
    <property type="term" value="P:peptidoglycan biosynthetic process"/>
    <property type="evidence" value="ECO:0007669"/>
    <property type="project" value="UniProtKB-UniRule"/>
</dbReference>
<dbReference type="GO" id="GO:0071555">
    <property type="term" value="P:cell wall organization"/>
    <property type="evidence" value="ECO:0007669"/>
    <property type="project" value="UniProtKB-KW"/>
</dbReference>
<evidence type="ECO:0000256" key="5">
    <source>
        <dbReference type="ARBA" id="ARBA00022645"/>
    </source>
</evidence>
<comment type="pathway">
    <text evidence="16">Cell wall biogenesis; peptidoglycan biosynthesis.</text>
</comment>
<keyword evidence="22" id="KW-1185">Reference proteome</keyword>
<keyword evidence="5 16" id="KW-0121">Carboxypeptidase</keyword>
<reference evidence="19" key="2">
    <citation type="submission" date="2015-06" db="EMBL/GenBank/DDBJ databases">
        <authorList>
            <person name="Urmite Genomes Urmite Genomes"/>
        </authorList>
    </citation>
    <scope>NUCLEOTIDE SEQUENCE [LARGE SCALE GENOMIC DNA]</scope>
    <source>
        <strain evidence="19">CSUR P1867</strain>
    </source>
</reference>
<dbReference type="GO" id="GO:0043093">
    <property type="term" value="P:FtsZ-dependent cytokinesis"/>
    <property type="evidence" value="ECO:0007669"/>
    <property type="project" value="UniProtKB-UniRule"/>
</dbReference>
<evidence type="ECO:0000256" key="3">
    <source>
        <dbReference type="ARBA" id="ARBA00022519"/>
    </source>
</evidence>
<dbReference type="EMBL" id="CVRY01000002">
    <property type="protein sequence ID" value="CRL61051.1"/>
    <property type="molecule type" value="Genomic_DNA"/>
</dbReference>
<evidence type="ECO:0000259" key="17">
    <source>
        <dbReference type="Pfam" id="PF00905"/>
    </source>
</evidence>
<dbReference type="GO" id="GO:0008955">
    <property type="term" value="F:peptidoglycan glycosyltransferase activity"/>
    <property type="evidence" value="ECO:0007669"/>
    <property type="project" value="InterPro"/>
</dbReference>
<dbReference type="AlphaFoldDB" id="A0A0G4Q619"/>
<keyword evidence="9 16" id="KW-0133">Cell shape</keyword>
<dbReference type="GO" id="GO:0009002">
    <property type="term" value="F:serine-type D-Ala-D-Ala carboxypeptidase activity"/>
    <property type="evidence" value="ECO:0007669"/>
    <property type="project" value="UniProtKB-UniRule"/>
</dbReference>
<protein>
    <recommendedName>
        <fullName evidence="16">Peptidoglycan D,D-transpeptidase FtsI</fullName>
        <ecNumber evidence="16">3.4.16.4</ecNumber>
    </recommendedName>
    <alternativeName>
        <fullName evidence="16">Penicillin-binding protein 3</fullName>
        <shortName evidence="16">PBP-3</shortName>
    </alternativeName>
</protein>
<comment type="function">
    <text evidence="16">Catalyzes cross-linking of the peptidoglycan cell wall at the division septum.</text>
</comment>
<evidence type="ECO:0000256" key="16">
    <source>
        <dbReference type="HAMAP-Rule" id="MF_02080"/>
    </source>
</evidence>
<evidence type="ECO:0000313" key="19">
    <source>
        <dbReference type="EMBL" id="CRL61051.1"/>
    </source>
</evidence>
<dbReference type="GO" id="GO:0008360">
    <property type="term" value="P:regulation of cell shape"/>
    <property type="evidence" value="ECO:0007669"/>
    <property type="project" value="UniProtKB-KW"/>
</dbReference>
<dbReference type="Proteomes" id="UP000183920">
    <property type="component" value="Unassembled WGS sequence"/>
</dbReference>
<dbReference type="InterPro" id="IPR036138">
    <property type="entry name" value="PBP_dimer_sf"/>
</dbReference>
<evidence type="ECO:0000313" key="22">
    <source>
        <dbReference type="Proteomes" id="UP000619976"/>
    </source>
</evidence>
<dbReference type="UniPathway" id="UPA00219"/>
<proteinExistence type="inferred from homology"/>
<keyword evidence="13 16" id="KW-0717">Septation</keyword>
<name>A0A0G4Q619_9GAMM</name>
<evidence type="ECO:0000256" key="8">
    <source>
        <dbReference type="ARBA" id="ARBA00022801"/>
    </source>
</evidence>
<evidence type="ECO:0000256" key="2">
    <source>
        <dbReference type="ARBA" id="ARBA00022475"/>
    </source>
</evidence>
<dbReference type="Gene3D" id="3.30.450.330">
    <property type="match status" value="1"/>
</dbReference>
<dbReference type="InterPro" id="IPR001460">
    <property type="entry name" value="PCN-bd_Tpept"/>
</dbReference>
<dbReference type="Gene3D" id="1.10.150.770">
    <property type="match status" value="1"/>
</dbReference>
<evidence type="ECO:0000256" key="12">
    <source>
        <dbReference type="ARBA" id="ARBA00023136"/>
    </source>
</evidence>
<evidence type="ECO:0000256" key="9">
    <source>
        <dbReference type="ARBA" id="ARBA00022960"/>
    </source>
</evidence>
<keyword evidence="10 16" id="KW-0573">Peptidoglycan synthesis</keyword>
<evidence type="ECO:0000256" key="13">
    <source>
        <dbReference type="ARBA" id="ARBA00023210"/>
    </source>
</evidence>
<reference evidence="21" key="1">
    <citation type="submission" date="2015-06" db="EMBL/GenBank/DDBJ databases">
        <authorList>
            <person name="Urmite Genomes"/>
        </authorList>
    </citation>
    <scope>NUCLEOTIDE SEQUENCE [LARGE SCALE GENOMIC DNA]</scope>
    <source>
        <strain evidence="21">CSUR P1867</strain>
    </source>
</reference>
<keyword evidence="12 16" id="KW-0472">Membrane</keyword>
<dbReference type="GO" id="GO:0006508">
    <property type="term" value="P:proteolysis"/>
    <property type="evidence" value="ECO:0007669"/>
    <property type="project" value="UniProtKB-KW"/>
</dbReference>
<evidence type="ECO:0000259" key="18">
    <source>
        <dbReference type="Pfam" id="PF03717"/>
    </source>
</evidence>
<keyword evidence="2 16" id="KW-1003">Cell membrane</keyword>
<feature type="domain" description="Penicillin-binding protein transpeptidase" evidence="17">
    <location>
        <begin position="269"/>
        <end position="564"/>
    </location>
</feature>
<keyword evidence="8 16" id="KW-0378">Hydrolase</keyword>
<comment type="catalytic activity">
    <reaction evidence="16">
        <text>Preferential cleavage: (Ac)2-L-Lys-D-Ala-|-D-Ala. Also transpeptidation of peptidyl-alanyl moieties that are N-acyl substituents of D-alanine.</text>
        <dbReference type="EC" id="3.4.16.4"/>
    </reaction>
</comment>
<dbReference type="Gene3D" id="3.90.1310.10">
    <property type="entry name" value="Penicillin-binding protein 2a (Domain 2)"/>
    <property type="match status" value="1"/>
</dbReference>
<evidence type="ECO:0000256" key="7">
    <source>
        <dbReference type="ARBA" id="ARBA00022692"/>
    </source>
</evidence>
<dbReference type="InterPro" id="IPR050515">
    <property type="entry name" value="Beta-lactam/transpept"/>
</dbReference>
<evidence type="ECO:0000256" key="11">
    <source>
        <dbReference type="ARBA" id="ARBA00022989"/>
    </source>
</evidence>
<dbReference type="Proteomes" id="UP000619976">
    <property type="component" value="Unassembled WGS sequence"/>
</dbReference>
<feature type="active site" description="Acyl-ester intermediate" evidence="16">
    <location>
        <position position="316"/>
    </location>
</feature>
<dbReference type="EC" id="3.4.16.4" evidence="16"/>
<evidence type="ECO:0000256" key="4">
    <source>
        <dbReference type="ARBA" id="ARBA00022618"/>
    </source>
</evidence>
<dbReference type="NCBIfam" id="NF011685">
    <property type="entry name" value="PRK15105.1"/>
    <property type="match status" value="1"/>
</dbReference>
<evidence type="ECO:0000313" key="21">
    <source>
        <dbReference type="Proteomes" id="UP000183920"/>
    </source>
</evidence>
<dbReference type="FunFam" id="3.40.710.10:FF:000003">
    <property type="entry name" value="Peptidoglycan D,D-transpeptidase FtsI"/>
    <property type="match status" value="1"/>
</dbReference>
<reference evidence="20 22" key="3">
    <citation type="submission" date="2020-12" db="EMBL/GenBank/DDBJ databases">
        <title>Enhanced detection system for hospital associated transmission using whole genome sequencing surveillance.</title>
        <authorList>
            <person name="Harrison L.H."/>
            <person name="Van Tyne D."/>
            <person name="Marsh J.W."/>
            <person name="Griffith M.P."/>
            <person name="Snyder D.J."/>
            <person name="Cooper V.S."/>
            <person name="Mustapha M."/>
        </authorList>
    </citation>
    <scope>NUCLEOTIDE SEQUENCE [LARGE SCALE GENOMIC DNA]</scope>
    <source>
        <strain evidence="20 22">PR00195</strain>
    </source>
</reference>
<feature type="transmembrane region" description="Helical" evidence="16">
    <location>
        <begin position="29"/>
        <end position="53"/>
    </location>
</feature>
<comment type="subcellular location">
    <subcellularLocation>
        <location evidence="16">Cell inner membrane</location>
        <topology evidence="16">Single-pass membrane protein</topology>
    </subcellularLocation>
    <subcellularLocation>
        <location evidence="1">Membrane</location>
    </subcellularLocation>
</comment>
<dbReference type="PANTHER" id="PTHR30627">
    <property type="entry name" value="PEPTIDOGLYCAN D,D-TRANSPEPTIDASE"/>
    <property type="match status" value="1"/>
</dbReference>
<gene>
    <name evidence="16 19" type="primary">ftsI</name>
    <name evidence="19" type="ORF">BN1804_01280</name>
    <name evidence="20" type="ORF">JFQ69_06030</name>
</gene>